<dbReference type="InterPro" id="IPR003807">
    <property type="entry name" value="DUF202"/>
</dbReference>
<proteinExistence type="predicted"/>
<evidence type="ECO:0000313" key="7">
    <source>
        <dbReference type="EMBL" id="ODN67088.1"/>
    </source>
</evidence>
<feature type="domain" description="DUF202" evidence="6">
    <location>
        <begin position="8"/>
        <end position="83"/>
    </location>
</feature>
<name>A0A1E3GSP7_9GAMM</name>
<organism evidence="7 8">
    <name type="scientific">Methylophaga muralis</name>
    <dbReference type="NCBI Taxonomy" id="291169"/>
    <lineage>
        <taxon>Bacteria</taxon>
        <taxon>Pseudomonadati</taxon>
        <taxon>Pseudomonadota</taxon>
        <taxon>Gammaproteobacteria</taxon>
        <taxon>Thiotrichales</taxon>
        <taxon>Piscirickettsiaceae</taxon>
        <taxon>Methylophaga</taxon>
    </lineage>
</organism>
<keyword evidence="4 5" id="KW-0472">Membrane</keyword>
<dbReference type="EMBL" id="MCRI01000009">
    <property type="protein sequence ID" value="ODN67088.1"/>
    <property type="molecule type" value="Genomic_DNA"/>
</dbReference>
<evidence type="ECO:0000259" key="6">
    <source>
        <dbReference type="Pfam" id="PF02656"/>
    </source>
</evidence>
<evidence type="ECO:0000313" key="8">
    <source>
        <dbReference type="Proteomes" id="UP000094379"/>
    </source>
</evidence>
<evidence type="ECO:0000256" key="3">
    <source>
        <dbReference type="ARBA" id="ARBA00022989"/>
    </source>
</evidence>
<feature type="transmembrane region" description="Helical" evidence="5">
    <location>
        <begin position="98"/>
        <end position="121"/>
    </location>
</feature>
<dbReference type="RefSeq" id="WP_069295664.1">
    <property type="nucleotide sequence ID" value="NZ_MCRI01000009.1"/>
</dbReference>
<dbReference type="Proteomes" id="UP000094379">
    <property type="component" value="Unassembled WGS sequence"/>
</dbReference>
<evidence type="ECO:0000256" key="1">
    <source>
        <dbReference type="ARBA" id="ARBA00004127"/>
    </source>
</evidence>
<sequence>MSYLQDPRVLFAAERTLLAWNRTGLTFIMFGFLIERSGLLIEILANGQELLNTTMTFVIGLAFILLGSFTTVYAARQFQRVLKTLGESEFPEGYRTQWGVVVSLIVALLGSLLAISLFLTYN</sequence>
<feature type="transmembrane region" description="Helical" evidence="5">
    <location>
        <begin position="57"/>
        <end position="78"/>
    </location>
</feature>
<evidence type="ECO:0000256" key="5">
    <source>
        <dbReference type="SAM" id="Phobius"/>
    </source>
</evidence>
<keyword evidence="3 5" id="KW-1133">Transmembrane helix</keyword>
<evidence type="ECO:0000256" key="4">
    <source>
        <dbReference type="ARBA" id="ARBA00023136"/>
    </source>
</evidence>
<dbReference type="AlphaFoldDB" id="A0A1E3GSP7"/>
<feature type="transmembrane region" description="Helical" evidence="5">
    <location>
        <begin position="25"/>
        <end position="45"/>
    </location>
</feature>
<accession>A0A1E3GSP7</accession>
<reference evidence="7 8" key="1">
    <citation type="submission" date="2016-07" db="EMBL/GenBank/DDBJ databases">
        <title>Draft Genome Sequence of Methylophaga muralis Bur 1.</title>
        <authorList>
            <person name="Vasilenko O.V."/>
            <person name="Doronina N.V."/>
            <person name="Shmareva M.N."/>
            <person name="Tarlachkov S.V."/>
            <person name="Mustakhimov I."/>
            <person name="Trotsenko Y.A."/>
        </authorList>
    </citation>
    <scope>NUCLEOTIDE SEQUENCE [LARGE SCALE GENOMIC DNA]</scope>
    <source>
        <strain evidence="7 8">Bur 1</strain>
    </source>
</reference>
<protein>
    <recommendedName>
        <fullName evidence="6">DUF202 domain-containing protein</fullName>
    </recommendedName>
</protein>
<comment type="caution">
    <text evidence="7">The sequence shown here is derived from an EMBL/GenBank/DDBJ whole genome shotgun (WGS) entry which is preliminary data.</text>
</comment>
<comment type="subcellular location">
    <subcellularLocation>
        <location evidence="1">Endomembrane system</location>
        <topology evidence="1">Multi-pass membrane protein</topology>
    </subcellularLocation>
</comment>
<keyword evidence="8" id="KW-1185">Reference proteome</keyword>
<dbReference type="Pfam" id="PF02656">
    <property type="entry name" value="DUF202"/>
    <property type="match status" value="1"/>
</dbReference>
<dbReference type="PATRIC" id="fig|291169.3.peg.1164"/>
<dbReference type="GO" id="GO:0012505">
    <property type="term" value="C:endomembrane system"/>
    <property type="evidence" value="ECO:0007669"/>
    <property type="project" value="UniProtKB-SubCell"/>
</dbReference>
<keyword evidence="2 5" id="KW-0812">Transmembrane</keyword>
<gene>
    <name evidence="7" type="ORF">A9E74_01160</name>
</gene>
<dbReference type="STRING" id="291169.A9E74_01160"/>
<evidence type="ECO:0000256" key="2">
    <source>
        <dbReference type="ARBA" id="ARBA00022692"/>
    </source>
</evidence>